<sequence length="334" mass="37048">MTTPSDTTSSNPFDTLQTFLFEKSQIRGEIVLLNQAWTTILERKSYPPVIQKHLGEMVAAGALLSATLKFDGTLIIQAQGTGLVRLIVVECNMNLEIRATIKLAKDIDPEMLYDDATLSELINPDGNGKLAITLDPKNRQDGQQAYQGIVPLMLGGKPITSIAQAVMAYMNYSEQLETHILLSSSNTHAGGILIQKLPNVGGKTSSTPVDHDELAEDWNRVMMMVNTVKDEELLSTPPTVLMQRLFLDEANYQGVRGFPLRHVQFACQCSREKVGNMMLMLGKDEVAEILAEQQQVETTCDFCGQVYQFDLVDCQQLFAADNLIDKMRPPQGKH</sequence>
<keyword evidence="1" id="KW-0963">Cytoplasm</keyword>
<dbReference type="SUPFAM" id="SSF64397">
    <property type="entry name" value="Hsp33 domain"/>
    <property type="match status" value="1"/>
</dbReference>
<keyword evidence="2" id="KW-0862">Zinc</keyword>
<dbReference type="Gene3D" id="1.10.287.480">
    <property type="entry name" value="helix hairpin bin"/>
    <property type="match status" value="1"/>
</dbReference>
<evidence type="ECO:0000256" key="5">
    <source>
        <dbReference type="ARBA" id="ARBA00023284"/>
    </source>
</evidence>
<name>A0A1W1Y9B8_9BURK</name>
<dbReference type="OrthoDB" id="9793753at2"/>
<dbReference type="SUPFAM" id="SSF118352">
    <property type="entry name" value="HSP33 redox switch-like"/>
    <property type="match status" value="1"/>
</dbReference>
<dbReference type="InterPro" id="IPR016153">
    <property type="entry name" value="Heat_shock_Hsp33_N"/>
</dbReference>
<dbReference type="CDD" id="cd00498">
    <property type="entry name" value="Hsp33"/>
    <property type="match status" value="1"/>
</dbReference>
<dbReference type="PANTHER" id="PTHR30111">
    <property type="entry name" value="33 KDA CHAPERONIN"/>
    <property type="match status" value="1"/>
</dbReference>
<keyword evidence="7" id="KW-1185">Reference proteome</keyword>
<evidence type="ECO:0000313" key="6">
    <source>
        <dbReference type="EMBL" id="SMC32735.1"/>
    </source>
</evidence>
<dbReference type="PANTHER" id="PTHR30111:SF1">
    <property type="entry name" value="33 KDA CHAPERONIN"/>
    <property type="match status" value="1"/>
</dbReference>
<reference evidence="6 7" key="1">
    <citation type="submission" date="2017-04" db="EMBL/GenBank/DDBJ databases">
        <authorList>
            <person name="Afonso C.L."/>
            <person name="Miller P.J."/>
            <person name="Scott M.A."/>
            <person name="Spackman E."/>
            <person name="Goraichik I."/>
            <person name="Dimitrov K.M."/>
            <person name="Suarez D.L."/>
            <person name="Swayne D.E."/>
        </authorList>
    </citation>
    <scope>NUCLEOTIDE SEQUENCE [LARGE SCALE GENOMIC DNA]</scope>
    <source>
        <strain evidence="6 7">VK13</strain>
    </source>
</reference>
<organism evidence="6 7">
    <name type="scientific">Polynucleobacter kasalickyi</name>
    <dbReference type="NCBI Taxonomy" id="1938817"/>
    <lineage>
        <taxon>Bacteria</taxon>
        <taxon>Pseudomonadati</taxon>
        <taxon>Pseudomonadota</taxon>
        <taxon>Betaproteobacteria</taxon>
        <taxon>Burkholderiales</taxon>
        <taxon>Burkholderiaceae</taxon>
        <taxon>Polynucleobacter</taxon>
    </lineage>
</organism>
<dbReference type="InterPro" id="IPR000397">
    <property type="entry name" value="Heat_shock_Hsp33"/>
</dbReference>
<dbReference type="GO" id="GO:0044183">
    <property type="term" value="F:protein folding chaperone"/>
    <property type="evidence" value="ECO:0007669"/>
    <property type="project" value="TreeGrafter"/>
</dbReference>
<gene>
    <name evidence="6" type="ORF">SAMN06296008_102118</name>
</gene>
<evidence type="ECO:0000313" key="7">
    <source>
        <dbReference type="Proteomes" id="UP000192708"/>
    </source>
</evidence>
<dbReference type="Pfam" id="PF01430">
    <property type="entry name" value="HSP33"/>
    <property type="match status" value="1"/>
</dbReference>
<evidence type="ECO:0000256" key="2">
    <source>
        <dbReference type="ARBA" id="ARBA00022833"/>
    </source>
</evidence>
<dbReference type="GO" id="GO:0051082">
    <property type="term" value="F:unfolded protein binding"/>
    <property type="evidence" value="ECO:0007669"/>
    <property type="project" value="InterPro"/>
</dbReference>
<keyword evidence="4" id="KW-0143">Chaperone</keyword>
<dbReference type="Gene3D" id="3.55.30.10">
    <property type="entry name" value="Hsp33 domain"/>
    <property type="match status" value="1"/>
</dbReference>
<accession>A0A1W1Y9B8</accession>
<evidence type="ECO:0000256" key="4">
    <source>
        <dbReference type="ARBA" id="ARBA00023186"/>
    </source>
</evidence>
<keyword evidence="5" id="KW-0676">Redox-active center</keyword>
<dbReference type="Proteomes" id="UP000192708">
    <property type="component" value="Unassembled WGS sequence"/>
</dbReference>
<proteinExistence type="predicted"/>
<keyword evidence="3" id="KW-1015">Disulfide bond</keyword>
<dbReference type="GO" id="GO:0005737">
    <property type="term" value="C:cytoplasm"/>
    <property type="evidence" value="ECO:0007669"/>
    <property type="project" value="InterPro"/>
</dbReference>
<dbReference type="RefSeq" id="WP_084282403.1">
    <property type="nucleotide sequence ID" value="NZ_FWXJ01000002.1"/>
</dbReference>
<dbReference type="EMBL" id="FWXJ01000002">
    <property type="protein sequence ID" value="SMC32735.1"/>
    <property type="molecule type" value="Genomic_DNA"/>
</dbReference>
<evidence type="ECO:0000256" key="3">
    <source>
        <dbReference type="ARBA" id="ARBA00023157"/>
    </source>
</evidence>
<dbReference type="InterPro" id="IPR016154">
    <property type="entry name" value="Heat_shock_Hsp33_C"/>
</dbReference>
<evidence type="ECO:0000256" key="1">
    <source>
        <dbReference type="ARBA" id="ARBA00022490"/>
    </source>
</evidence>
<dbReference type="STRING" id="1938817.SAMN06296008_102118"/>
<protein>
    <submittedName>
        <fullName evidence="6">Molecular chaperone Hsp33</fullName>
    </submittedName>
</protein>
<dbReference type="AlphaFoldDB" id="A0A1W1Y9B8"/>
<dbReference type="GO" id="GO:0042026">
    <property type="term" value="P:protein refolding"/>
    <property type="evidence" value="ECO:0007669"/>
    <property type="project" value="TreeGrafter"/>
</dbReference>
<dbReference type="InterPro" id="IPR023212">
    <property type="entry name" value="Hsp33_helix_hairpin_bin_dom_sf"/>
</dbReference>
<dbReference type="Gene3D" id="3.90.1280.10">
    <property type="entry name" value="HSP33 redox switch-like"/>
    <property type="match status" value="1"/>
</dbReference>
<dbReference type="PIRSF" id="PIRSF005261">
    <property type="entry name" value="Heat_shock_Hsp33"/>
    <property type="match status" value="1"/>
</dbReference>